<dbReference type="AlphaFoldDB" id="A0A7X6MSL6"/>
<accession>A0A7X6MSL6</accession>
<name>A0A7X6MSL6_9MYCO</name>
<proteinExistence type="predicted"/>
<organism evidence="1 2">
    <name type="scientific">Mycolicibacterium septicum DSM 44393</name>
    <dbReference type="NCBI Taxonomy" id="1341646"/>
    <lineage>
        <taxon>Bacteria</taxon>
        <taxon>Bacillati</taxon>
        <taxon>Actinomycetota</taxon>
        <taxon>Actinomycetes</taxon>
        <taxon>Mycobacteriales</taxon>
        <taxon>Mycobacteriaceae</taxon>
        <taxon>Mycolicibacterium</taxon>
    </lineage>
</organism>
<dbReference type="InterPro" id="IPR023840">
    <property type="entry name" value="T7SS_Rv3446c"/>
</dbReference>
<comment type="caution">
    <text evidence="1">The sequence shown here is derived from an EMBL/GenBank/DDBJ whole genome shotgun (WGS) entry which is preliminary data.</text>
</comment>
<dbReference type="NCBIfam" id="TIGR03931">
    <property type="entry name" value="T7SS_Rv3446c"/>
    <property type="match status" value="1"/>
</dbReference>
<dbReference type="EMBL" id="JAAXPJ010000008">
    <property type="protein sequence ID" value="NKZ13513.1"/>
    <property type="molecule type" value="Genomic_DNA"/>
</dbReference>
<protein>
    <submittedName>
        <fullName evidence="1">Type VII secretion-associated protein</fullName>
    </submittedName>
</protein>
<gene>
    <name evidence="1" type="ORF">HGA11_21290</name>
</gene>
<dbReference type="Proteomes" id="UP000518188">
    <property type="component" value="Unassembled WGS sequence"/>
</dbReference>
<evidence type="ECO:0000313" key="1">
    <source>
        <dbReference type="EMBL" id="NKZ13513.1"/>
    </source>
</evidence>
<sequence>MRPAVVEVGPVTVRGPGAVSDLAAVAVASIDDEITLVDDEPVAVSELWVDVLSAARAGARDLVLVCPTWWTADRRDRVQAAAMRSGAEVVVIQRVQALSAALSCASWAVVEIADEVVMVSGADARSVTLARHAEDDLDPEAVIRTVTAIAGVSAEVAVDAPPEVAGAATLGNAVMAGLRGRGATVTLAGPQTWRAEPSTPHTPDVPAGAGQAGTRAGRVAVGAAAALAVVLGVVAFATRGDPADAVAMTILVEGRVGMQIPAEWSVRRITDGPGSARVQVVSPSDPQMMIHLTQSGVAQGAVADTLQRALREQPAGVFVDFDPSAVVAARPVVSYREVRAGREIRWAVFVDGAVRIAVGCQSAPGQAEAVRVACEAATRSAHAAF</sequence>
<reference evidence="1 2" key="1">
    <citation type="submission" date="2020-04" db="EMBL/GenBank/DDBJ databases">
        <title>MicrobeNet Type strains.</title>
        <authorList>
            <person name="Nicholson A.C."/>
        </authorList>
    </citation>
    <scope>NUCLEOTIDE SEQUENCE [LARGE SCALE GENOMIC DNA]</scope>
    <source>
        <strain evidence="1 2">ATCC 700731</strain>
    </source>
</reference>
<evidence type="ECO:0000313" key="2">
    <source>
        <dbReference type="Proteomes" id="UP000518188"/>
    </source>
</evidence>